<feature type="compositionally biased region" description="Acidic residues" evidence="1">
    <location>
        <begin position="145"/>
        <end position="154"/>
    </location>
</feature>
<dbReference type="InterPro" id="IPR058594">
    <property type="entry name" value="PB1-like_dom_pln"/>
</dbReference>
<reference evidence="3 4" key="1">
    <citation type="journal article" date="2023" name="Plants (Basel)">
        <title>Bridging the Gap: Combining Genomics and Transcriptomics Approaches to Understand Stylosanthes scabra, an Orphan Legume from the Brazilian Caatinga.</title>
        <authorList>
            <person name="Ferreira-Neto J.R.C."/>
            <person name="da Silva M.D."/>
            <person name="Binneck E."/>
            <person name="de Melo N.F."/>
            <person name="da Silva R.H."/>
            <person name="de Melo A.L.T.M."/>
            <person name="Pandolfi V."/>
            <person name="Bustamante F.O."/>
            <person name="Brasileiro-Vidal A.C."/>
            <person name="Benko-Iseppon A.M."/>
        </authorList>
    </citation>
    <scope>NUCLEOTIDE SEQUENCE [LARGE SCALE GENOMIC DNA]</scope>
    <source>
        <tissue evidence="3">Leaves</tissue>
    </source>
</reference>
<proteinExistence type="predicted"/>
<feature type="compositionally biased region" description="Polar residues" evidence="1">
    <location>
        <begin position="173"/>
        <end position="195"/>
    </location>
</feature>
<accession>A0ABU6ZV29</accession>
<organism evidence="3 4">
    <name type="scientific">Stylosanthes scabra</name>
    <dbReference type="NCBI Taxonomy" id="79078"/>
    <lineage>
        <taxon>Eukaryota</taxon>
        <taxon>Viridiplantae</taxon>
        <taxon>Streptophyta</taxon>
        <taxon>Embryophyta</taxon>
        <taxon>Tracheophyta</taxon>
        <taxon>Spermatophyta</taxon>
        <taxon>Magnoliopsida</taxon>
        <taxon>eudicotyledons</taxon>
        <taxon>Gunneridae</taxon>
        <taxon>Pentapetalae</taxon>
        <taxon>rosids</taxon>
        <taxon>fabids</taxon>
        <taxon>Fabales</taxon>
        <taxon>Fabaceae</taxon>
        <taxon>Papilionoideae</taxon>
        <taxon>50 kb inversion clade</taxon>
        <taxon>dalbergioids sensu lato</taxon>
        <taxon>Dalbergieae</taxon>
        <taxon>Pterocarpus clade</taxon>
        <taxon>Stylosanthes</taxon>
    </lineage>
</organism>
<feature type="compositionally biased region" description="Basic residues" evidence="1">
    <location>
        <begin position="159"/>
        <end position="169"/>
    </location>
</feature>
<feature type="compositionally biased region" description="Basic residues" evidence="1">
    <location>
        <begin position="197"/>
        <end position="215"/>
    </location>
</feature>
<sequence length="343" mass="38749">MEEDMYVPVFHYGGRFGRDTYGVLSYVDGSVKRWPPLDIDLVSLPVLEDLLKELGYEKYEKLLWHDLSFPDLEFGLHELKGDVGINEMRGAVVMHMGDKEFHIYIEHVVDTPILVEDYVNLEESNTSDSYESAEDEAYKPPPPGYEEDDSESEVEMLKNKKPVRKKSAKKNLSPRQEQSLNEGGPSNDNSPQLSPKTAKKRNSRKYTGARRRHVLRNGNTASNGGIGHNNSGPSNASTPAAKTDKATTKEGVNVPTVDPNAYQQDSDYERPYQYESEAFNSPVSSEDEGRTAYDSFNKETEYGEVEFKVGQMFESKAVFMKALSDYFVFEGYAWNITPMRGQA</sequence>
<evidence type="ECO:0000313" key="3">
    <source>
        <dbReference type="EMBL" id="MED6225863.1"/>
    </source>
</evidence>
<dbReference type="Proteomes" id="UP001341840">
    <property type="component" value="Unassembled WGS sequence"/>
</dbReference>
<dbReference type="EMBL" id="JASCZI010274292">
    <property type="protein sequence ID" value="MED6225863.1"/>
    <property type="molecule type" value="Genomic_DNA"/>
</dbReference>
<evidence type="ECO:0000256" key="1">
    <source>
        <dbReference type="SAM" id="MobiDB-lite"/>
    </source>
</evidence>
<protein>
    <recommendedName>
        <fullName evidence="2">PB1-like domain-containing protein</fullName>
    </recommendedName>
</protein>
<feature type="compositionally biased region" description="Polar residues" evidence="1">
    <location>
        <begin position="217"/>
        <end position="238"/>
    </location>
</feature>
<keyword evidence="4" id="KW-1185">Reference proteome</keyword>
<comment type="caution">
    <text evidence="3">The sequence shown here is derived from an EMBL/GenBank/DDBJ whole genome shotgun (WGS) entry which is preliminary data.</text>
</comment>
<name>A0ABU6ZV29_9FABA</name>
<feature type="domain" description="PB1-like" evidence="2">
    <location>
        <begin position="3"/>
        <end position="107"/>
    </location>
</feature>
<gene>
    <name evidence="3" type="ORF">PIB30_097766</name>
</gene>
<evidence type="ECO:0000259" key="2">
    <source>
        <dbReference type="Pfam" id="PF26130"/>
    </source>
</evidence>
<dbReference type="Pfam" id="PF26130">
    <property type="entry name" value="PB1-like"/>
    <property type="match status" value="1"/>
</dbReference>
<feature type="region of interest" description="Disordered" evidence="1">
    <location>
        <begin position="124"/>
        <end position="265"/>
    </location>
</feature>
<evidence type="ECO:0000313" key="4">
    <source>
        <dbReference type="Proteomes" id="UP001341840"/>
    </source>
</evidence>